<dbReference type="VEuPathDB" id="VectorBase:AMIN014502"/>
<reference evidence="1" key="2">
    <citation type="submission" date="2020-05" db="UniProtKB">
        <authorList>
            <consortium name="EnsemblMetazoa"/>
        </authorList>
    </citation>
    <scope>IDENTIFICATION</scope>
    <source>
        <strain evidence="1">MINIMUS1</strain>
    </source>
</reference>
<dbReference type="EnsemblMetazoa" id="AMIN014502-RA">
    <property type="protein sequence ID" value="AMIN014502-PA"/>
    <property type="gene ID" value="AMIN014502"/>
</dbReference>
<name>A0A182WP93_9DIPT</name>
<evidence type="ECO:0000313" key="1">
    <source>
        <dbReference type="EnsemblMetazoa" id="AMIN014502-PA"/>
    </source>
</evidence>
<organism evidence="1 2">
    <name type="scientific">Anopheles minimus</name>
    <dbReference type="NCBI Taxonomy" id="112268"/>
    <lineage>
        <taxon>Eukaryota</taxon>
        <taxon>Metazoa</taxon>
        <taxon>Ecdysozoa</taxon>
        <taxon>Arthropoda</taxon>
        <taxon>Hexapoda</taxon>
        <taxon>Insecta</taxon>
        <taxon>Pterygota</taxon>
        <taxon>Neoptera</taxon>
        <taxon>Endopterygota</taxon>
        <taxon>Diptera</taxon>
        <taxon>Nematocera</taxon>
        <taxon>Culicoidea</taxon>
        <taxon>Culicidae</taxon>
        <taxon>Anophelinae</taxon>
        <taxon>Anopheles</taxon>
    </lineage>
</organism>
<dbReference type="AlphaFoldDB" id="A0A182WP93"/>
<accession>A0A182WP93</accession>
<dbReference type="Proteomes" id="UP000075920">
    <property type="component" value="Unassembled WGS sequence"/>
</dbReference>
<proteinExistence type="predicted"/>
<evidence type="ECO:0000313" key="2">
    <source>
        <dbReference type="Proteomes" id="UP000075920"/>
    </source>
</evidence>
<reference evidence="2" key="1">
    <citation type="submission" date="2013-03" db="EMBL/GenBank/DDBJ databases">
        <title>The Genome Sequence of Anopheles minimus MINIMUS1.</title>
        <authorList>
            <consortium name="The Broad Institute Genomics Platform"/>
            <person name="Neafsey D.E."/>
            <person name="Walton C."/>
            <person name="Walker B."/>
            <person name="Young S.K."/>
            <person name="Zeng Q."/>
            <person name="Gargeya S."/>
            <person name="Fitzgerald M."/>
            <person name="Haas B."/>
            <person name="Abouelleil A."/>
            <person name="Allen A.W."/>
            <person name="Alvarado L."/>
            <person name="Arachchi H.M."/>
            <person name="Berlin A.M."/>
            <person name="Chapman S.B."/>
            <person name="Gainer-Dewar J."/>
            <person name="Goldberg J."/>
            <person name="Griggs A."/>
            <person name="Gujja S."/>
            <person name="Hansen M."/>
            <person name="Howarth C."/>
            <person name="Imamovic A."/>
            <person name="Ireland A."/>
            <person name="Larimer J."/>
            <person name="McCowan C."/>
            <person name="Murphy C."/>
            <person name="Pearson M."/>
            <person name="Poon T.W."/>
            <person name="Priest M."/>
            <person name="Roberts A."/>
            <person name="Saif S."/>
            <person name="Shea T."/>
            <person name="Sisk P."/>
            <person name="Sykes S."/>
            <person name="Wortman J."/>
            <person name="Nusbaum C."/>
            <person name="Birren B."/>
        </authorList>
    </citation>
    <scope>NUCLEOTIDE SEQUENCE [LARGE SCALE GENOMIC DNA]</scope>
    <source>
        <strain evidence="2">MINIMUS1</strain>
    </source>
</reference>
<sequence length="55" mass="6226">MCVNESFLIHFYHRTRLGKKAHTKSPIAVGGVCTFEMFESSYKHLTVCNISFVCG</sequence>
<keyword evidence="2" id="KW-1185">Reference proteome</keyword>
<protein>
    <submittedName>
        <fullName evidence="1">Uncharacterized protein</fullName>
    </submittedName>
</protein>